<feature type="transmembrane region" description="Helical" evidence="2">
    <location>
        <begin position="84"/>
        <end position="103"/>
    </location>
</feature>
<feature type="compositionally biased region" description="Polar residues" evidence="1">
    <location>
        <begin position="187"/>
        <end position="203"/>
    </location>
</feature>
<evidence type="ECO:0000256" key="1">
    <source>
        <dbReference type="SAM" id="MobiDB-lite"/>
    </source>
</evidence>
<evidence type="ECO:0000256" key="2">
    <source>
        <dbReference type="SAM" id="Phobius"/>
    </source>
</evidence>
<sequence>MSPELIGAIATALFGSAGVAALLSSAAPLTRPARLRHRIEKDAALAKTFPEGSEPRRALDWSCADAAHQLAAAQLFPTPYRYRYLPLVYGLVGVATAAMGVLLSRSNPDFLAPLNRDVGLAVMLLLAFAYVAYAVRIHRQIVAKWRLFGLLSVEHQLKSKTGHPGWAPREFQDWRGKARRMSRELNTRANGTPQGDPTATMASTEEGEAP</sequence>
<accession>A0A9D5UKG3</accession>
<gene>
    <name evidence="3" type="ORF">H9623_17875</name>
</gene>
<keyword evidence="4" id="KW-1185">Reference proteome</keyword>
<proteinExistence type="predicted"/>
<dbReference type="RefSeq" id="WP_193721369.1">
    <property type="nucleotide sequence ID" value="NZ_JACSPN010000035.1"/>
</dbReference>
<organism evidence="3 4">
    <name type="scientific">Oerskovia douganii</name>
    <dbReference type="NCBI Taxonomy" id="2762210"/>
    <lineage>
        <taxon>Bacteria</taxon>
        <taxon>Bacillati</taxon>
        <taxon>Actinomycetota</taxon>
        <taxon>Actinomycetes</taxon>
        <taxon>Micrococcales</taxon>
        <taxon>Cellulomonadaceae</taxon>
        <taxon>Oerskovia</taxon>
    </lineage>
</organism>
<protein>
    <submittedName>
        <fullName evidence="3">Uncharacterized protein</fullName>
    </submittedName>
</protein>
<evidence type="ECO:0000313" key="4">
    <source>
        <dbReference type="Proteomes" id="UP000822993"/>
    </source>
</evidence>
<keyword evidence="2" id="KW-0812">Transmembrane</keyword>
<reference evidence="3 4" key="1">
    <citation type="submission" date="2020-08" db="EMBL/GenBank/DDBJ databases">
        <title>A Genomic Blueprint of the Chicken Gut Microbiome.</title>
        <authorList>
            <person name="Gilroy R."/>
            <person name="Ravi A."/>
            <person name="Getino M."/>
            <person name="Pursley I."/>
            <person name="Horton D.L."/>
            <person name="Alikhan N.-F."/>
            <person name="Baker D."/>
            <person name="Gharbi K."/>
            <person name="Hall N."/>
            <person name="Watson M."/>
            <person name="Adriaenssens E.M."/>
            <person name="Foster-Nyarko E."/>
            <person name="Jarju S."/>
            <person name="Secka A."/>
            <person name="Antonio M."/>
            <person name="Oren A."/>
            <person name="Chaudhuri R."/>
            <person name="La Ragione R.M."/>
            <person name="Hildebrand F."/>
            <person name="Pallen M.J."/>
        </authorList>
    </citation>
    <scope>NUCLEOTIDE SEQUENCE [LARGE SCALE GENOMIC DNA]</scope>
    <source>
        <strain evidence="3 4">Sa1BUA8</strain>
    </source>
</reference>
<dbReference type="EMBL" id="JACSPN010000035">
    <property type="protein sequence ID" value="MBE7702162.1"/>
    <property type="molecule type" value="Genomic_DNA"/>
</dbReference>
<dbReference type="Proteomes" id="UP000822993">
    <property type="component" value="Unassembled WGS sequence"/>
</dbReference>
<keyword evidence="2" id="KW-0472">Membrane</keyword>
<name>A0A9D5UKG3_9CELL</name>
<feature type="transmembrane region" description="Helical" evidence="2">
    <location>
        <begin position="6"/>
        <end position="29"/>
    </location>
</feature>
<dbReference type="AlphaFoldDB" id="A0A9D5UKG3"/>
<evidence type="ECO:0000313" key="3">
    <source>
        <dbReference type="EMBL" id="MBE7702162.1"/>
    </source>
</evidence>
<keyword evidence="2" id="KW-1133">Transmembrane helix</keyword>
<feature type="transmembrane region" description="Helical" evidence="2">
    <location>
        <begin position="118"/>
        <end position="137"/>
    </location>
</feature>
<comment type="caution">
    <text evidence="3">The sequence shown here is derived from an EMBL/GenBank/DDBJ whole genome shotgun (WGS) entry which is preliminary data.</text>
</comment>
<feature type="region of interest" description="Disordered" evidence="1">
    <location>
        <begin position="179"/>
        <end position="210"/>
    </location>
</feature>